<name>A0A9N9GAB5_9GLOM</name>
<organism evidence="1 2">
    <name type="scientific">Acaulospora morrowiae</name>
    <dbReference type="NCBI Taxonomy" id="94023"/>
    <lineage>
        <taxon>Eukaryota</taxon>
        <taxon>Fungi</taxon>
        <taxon>Fungi incertae sedis</taxon>
        <taxon>Mucoromycota</taxon>
        <taxon>Glomeromycotina</taxon>
        <taxon>Glomeromycetes</taxon>
        <taxon>Diversisporales</taxon>
        <taxon>Acaulosporaceae</taxon>
        <taxon>Acaulospora</taxon>
    </lineage>
</organism>
<accession>A0A9N9GAB5</accession>
<dbReference type="AlphaFoldDB" id="A0A9N9GAB5"/>
<evidence type="ECO:0000313" key="2">
    <source>
        <dbReference type="Proteomes" id="UP000789342"/>
    </source>
</evidence>
<gene>
    <name evidence="1" type="ORF">AMORRO_LOCUS7405</name>
</gene>
<keyword evidence="2" id="KW-1185">Reference proteome</keyword>
<dbReference type="EMBL" id="CAJVPV010005538">
    <property type="protein sequence ID" value="CAG8592401.1"/>
    <property type="molecule type" value="Genomic_DNA"/>
</dbReference>
<dbReference type="OrthoDB" id="2395898at2759"/>
<sequence length="104" mass="11796">MADITLNCLIIPSGSLNILSRHRVELRITIPRNATVNAFQIAIQNELASPFQNIPLDLRQIYYPGSVDERRMQQQALISDYFNGNPPEDLFHIIAYPIPPPPNN</sequence>
<comment type="caution">
    <text evidence="1">The sequence shown here is derived from an EMBL/GenBank/DDBJ whole genome shotgun (WGS) entry which is preliminary data.</text>
</comment>
<evidence type="ECO:0000313" key="1">
    <source>
        <dbReference type="EMBL" id="CAG8592401.1"/>
    </source>
</evidence>
<proteinExistence type="predicted"/>
<dbReference type="Proteomes" id="UP000789342">
    <property type="component" value="Unassembled WGS sequence"/>
</dbReference>
<protein>
    <submittedName>
        <fullName evidence="1">7574_t:CDS:1</fullName>
    </submittedName>
</protein>
<reference evidence="1" key="1">
    <citation type="submission" date="2021-06" db="EMBL/GenBank/DDBJ databases">
        <authorList>
            <person name="Kallberg Y."/>
            <person name="Tangrot J."/>
            <person name="Rosling A."/>
        </authorList>
    </citation>
    <scope>NUCLEOTIDE SEQUENCE</scope>
    <source>
        <strain evidence="1">CL551</strain>
    </source>
</reference>